<proteinExistence type="predicted"/>
<keyword evidence="3" id="KW-1185">Reference proteome</keyword>
<feature type="region of interest" description="Disordered" evidence="1">
    <location>
        <begin position="129"/>
        <end position="175"/>
    </location>
</feature>
<comment type="caution">
    <text evidence="2">The sequence shown here is derived from an EMBL/GenBank/DDBJ whole genome shotgun (WGS) entry which is preliminary data.</text>
</comment>
<feature type="compositionally biased region" description="Acidic residues" evidence="1">
    <location>
        <begin position="135"/>
        <end position="155"/>
    </location>
</feature>
<dbReference type="EMBL" id="SPLM01000039">
    <property type="protein sequence ID" value="TMW64685.1"/>
    <property type="molecule type" value="Genomic_DNA"/>
</dbReference>
<dbReference type="Proteomes" id="UP000794436">
    <property type="component" value="Unassembled WGS sequence"/>
</dbReference>
<organism evidence="2 3">
    <name type="scientific">Pythium oligandrum</name>
    <name type="common">Mycoparasitic fungus</name>
    <dbReference type="NCBI Taxonomy" id="41045"/>
    <lineage>
        <taxon>Eukaryota</taxon>
        <taxon>Sar</taxon>
        <taxon>Stramenopiles</taxon>
        <taxon>Oomycota</taxon>
        <taxon>Peronosporomycetes</taxon>
        <taxon>Pythiales</taxon>
        <taxon>Pythiaceae</taxon>
        <taxon>Pythium</taxon>
    </lineage>
</organism>
<evidence type="ECO:0000313" key="2">
    <source>
        <dbReference type="EMBL" id="TMW64685.1"/>
    </source>
</evidence>
<dbReference type="AlphaFoldDB" id="A0A8K1CL65"/>
<gene>
    <name evidence="2" type="ORF">Poli38472_011565</name>
</gene>
<sequence>MRIEPSSRPTDENTMGYLNRSEDSDCGPREREEVNDQQEKRVRWSTITVYEFGVGLGGSAVSDRGGPSIGLADKPEFTWTTKVGEMAECSEGIHRFSPHQRTRLLKAAGISEGIISRYARETNIILRSRRRTKDDEETESEESELEDDESEDEYDSMSRKRKAETQHSMYIGHPHFVPMRRPRMIPTNYV</sequence>
<name>A0A8K1CL65_PYTOL</name>
<feature type="region of interest" description="Disordered" evidence="1">
    <location>
        <begin position="1"/>
        <end position="39"/>
    </location>
</feature>
<dbReference type="OrthoDB" id="164494at2759"/>
<feature type="compositionally biased region" description="Basic and acidic residues" evidence="1">
    <location>
        <begin position="1"/>
        <end position="11"/>
    </location>
</feature>
<reference evidence="2" key="1">
    <citation type="submission" date="2019-03" db="EMBL/GenBank/DDBJ databases">
        <title>Long read genome sequence of the mycoparasitic Pythium oligandrum ATCC 38472 isolated from sugarbeet rhizosphere.</title>
        <authorList>
            <person name="Gaulin E."/>
        </authorList>
    </citation>
    <scope>NUCLEOTIDE SEQUENCE</scope>
    <source>
        <strain evidence="2">ATCC 38472_TT</strain>
    </source>
</reference>
<evidence type="ECO:0000256" key="1">
    <source>
        <dbReference type="SAM" id="MobiDB-lite"/>
    </source>
</evidence>
<protein>
    <submittedName>
        <fullName evidence="2">Uncharacterized protein</fullName>
    </submittedName>
</protein>
<accession>A0A8K1CL65</accession>
<evidence type="ECO:0000313" key="3">
    <source>
        <dbReference type="Proteomes" id="UP000794436"/>
    </source>
</evidence>
<feature type="compositionally biased region" description="Basic and acidic residues" evidence="1">
    <location>
        <begin position="20"/>
        <end position="39"/>
    </location>
</feature>